<feature type="region of interest" description="Disordered" evidence="8">
    <location>
        <begin position="430"/>
        <end position="469"/>
    </location>
</feature>
<keyword evidence="4" id="KW-0793">Thylakoid</keyword>
<reference evidence="9 10" key="1">
    <citation type="submission" date="2021-05" db="EMBL/GenBank/DDBJ databases">
        <title>Genome Assembly of Synthetic Allotetraploid Brassica napus Reveals Homoeologous Exchanges between Subgenomes.</title>
        <authorList>
            <person name="Davis J.T."/>
        </authorList>
    </citation>
    <scope>NUCLEOTIDE SEQUENCE [LARGE SCALE GENOMIC DNA]</scope>
    <source>
        <strain evidence="10">cv. Da-Ae</strain>
        <tissue evidence="9">Seedling</tissue>
    </source>
</reference>
<evidence type="ECO:0000256" key="8">
    <source>
        <dbReference type="SAM" id="MobiDB-lite"/>
    </source>
</evidence>
<dbReference type="Pfam" id="PF14009">
    <property type="entry name" value="PADRE"/>
    <property type="match status" value="1"/>
</dbReference>
<name>A0ABQ8E3M5_BRANA</name>
<evidence type="ECO:0000256" key="4">
    <source>
        <dbReference type="ARBA" id="ARBA00023078"/>
    </source>
</evidence>
<dbReference type="PANTHER" id="PTHR34058">
    <property type="entry name" value="OXYGEN-EVOLVING ENHANCER PROTEIN 1-2, CHLOROPLASTIC"/>
    <property type="match status" value="1"/>
</dbReference>
<dbReference type="SUPFAM" id="SSF56925">
    <property type="entry name" value="OMPA-like"/>
    <property type="match status" value="1"/>
</dbReference>
<comment type="similarity">
    <text evidence="2">Belongs to the PsbO family.</text>
</comment>
<proteinExistence type="inferred from homology"/>
<keyword evidence="6" id="KW-0464">Manganese</keyword>
<evidence type="ECO:0000256" key="2">
    <source>
        <dbReference type="ARBA" id="ARBA00009838"/>
    </source>
</evidence>
<dbReference type="Pfam" id="PF01716">
    <property type="entry name" value="MSP"/>
    <property type="match status" value="1"/>
</dbReference>
<dbReference type="InterPro" id="IPR011250">
    <property type="entry name" value="OMP/PagP_B-barrel"/>
</dbReference>
<dbReference type="Gene3D" id="3.30.2050.10">
    <property type="entry name" value="photosynthetic oxygen evolving center domain"/>
    <property type="match status" value="1"/>
</dbReference>
<evidence type="ECO:0000256" key="6">
    <source>
        <dbReference type="ARBA" id="ARBA00023211"/>
    </source>
</evidence>
<evidence type="ECO:0000256" key="1">
    <source>
        <dbReference type="ARBA" id="ARBA00004334"/>
    </source>
</evidence>
<comment type="subcellular location">
    <subcellularLocation>
        <location evidence="1">Plastid</location>
        <location evidence="1">Chloroplast thylakoid membrane</location>
    </subcellularLocation>
</comment>
<protein>
    <submittedName>
        <fullName evidence="9">Uncharacterized protein</fullName>
    </submittedName>
</protein>
<comment type="caution">
    <text evidence="9">The sequence shown here is derived from an EMBL/GenBank/DDBJ whole genome shotgun (WGS) entry which is preliminary data.</text>
</comment>
<organism evidence="9 10">
    <name type="scientific">Brassica napus</name>
    <name type="common">Rape</name>
    <dbReference type="NCBI Taxonomy" id="3708"/>
    <lineage>
        <taxon>Eukaryota</taxon>
        <taxon>Viridiplantae</taxon>
        <taxon>Streptophyta</taxon>
        <taxon>Embryophyta</taxon>
        <taxon>Tracheophyta</taxon>
        <taxon>Spermatophyta</taxon>
        <taxon>Magnoliopsida</taxon>
        <taxon>eudicotyledons</taxon>
        <taxon>Gunneridae</taxon>
        <taxon>Pentapetalae</taxon>
        <taxon>rosids</taxon>
        <taxon>malvids</taxon>
        <taxon>Brassicales</taxon>
        <taxon>Brassicaceae</taxon>
        <taxon>Brassiceae</taxon>
        <taxon>Brassica</taxon>
    </lineage>
</organism>
<gene>
    <name evidence="9" type="ORF">HID58_013332</name>
</gene>
<keyword evidence="10" id="KW-1185">Reference proteome</keyword>
<keyword evidence="7" id="KW-0604">Photosystem II</keyword>
<keyword evidence="5" id="KW-0472">Membrane</keyword>
<dbReference type="InterPro" id="IPR025322">
    <property type="entry name" value="PADRE_dom"/>
</dbReference>
<dbReference type="EMBL" id="JAGKQM010000003">
    <property type="protein sequence ID" value="KAH0936215.1"/>
    <property type="molecule type" value="Genomic_DNA"/>
</dbReference>
<sequence>MAAVTTVALQSLTAAKLHPPSQSVSKSFKPVTRRVSCSLHDDLKNLTLNCVEATKIAGFALATSALVVSGASAEGVPKRLTYKDIQSKTYMEVKGTGTANQCPTIEGGLESFAIKPGKYYAKKVCLEPTSFTVKAEGVSRNATPFFLNTKLMTHGSDYAAVTVQLPGGERIPFLFTIKQLVATGKPESFGGDFLVPSYRGSSFLDPKGRGGSTGYDNAVALPARGDDEELDKENNKNTAASVGEITFSVTKSKPESGEVISLFESIQPSDTDLGAKTPEDVKIQGICYKPFNKLISPENEPRLTSQLGEMGICSSSESIQVATAKLILQDGRMIEFTSPVKVGYVLQKYPMCFICNSDDMDFDDAVSAISADEELQLGQIYFALPLRWLREPLRADEMAALAVKASAALMQSGGGGGSCRRQRVDPIVAGKSRKRFGSGDDTVGSGGGRRKGRDGDGGGSSSSSGRRRKCYAAELSGIEE</sequence>
<evidence type="ECO:0000313" key="10">
    <source>
        <dbReference type="Proteomes" id="UP000824890"/>
    </source>
</evidence>
<accession>A0ABQ8E3M5</accession>
<evidence type="ECO:0000256" key="5">
    <source>
        <dbReference type="ARBA" id="ARBA00023136"/>
    </source>
</evidence>
<evidence type="ECO:0000256" key="3">
    <source>
        <dbReference type="ARBA" id="ARBA00022531"/>
    </source>
</evidence>
<dbReference type="Gene3D" id="2.40.160.30">
    <property type="entry name" value="Photosystem II, cytochrome c-550 precursor"/>
    <property type="match status" value="2"/>
</dbReference>
<dbReference type="InterPro" id="IPR002628">
    <property type="entry name" value="PsbO"/>
</dbReference>
<evidence type="ECO:0000256" key="7">
    <source>
        <dbReference type="ARBA" id="ARBA00023276"/>
    </source>
</evidence>
<dbReference type="Proteomes" id="UP000824890">
    <property type="component" value="Unassembled WGS sequence"/>
</dbReference>
<keyword evidence="3" id="KW-0602">Photosynthesis</keyword>
<evidence type="ECO:0000313" key="9">
    <source>
        <dbReference type="EMBL" id="KAH0936215.1"/>
    </source>
</evidence>